<sequence length="60" mass="7180">MRDKLHRRKKNNSDHQSRPLNNCSVIKDIGVQRQPRAVRCKNKSVGERYALERKDPYIYI</sequence>
<evidence type="ECO:0000256" key="1">
    <source>
        <dbReference type="SAM" id="MobiDB-lite"/>
    </source>
</evidence>
<evidence type="ECO:0000313" key="3">
    <source>
        <dbReference type="Proteomes" id="UP000257109"/>
    </source>
</evidence>
<reference evidence="2" key="1">
    <citation type="submission" date="2018-05" db="EMBL/GenBank/DDBJ databases">
        <title>Draft genome of Mucuna pruriens seed.</title>
        <authorList>
            <person name="Nnadi N.E."/>
            <person name="Vos R."/>
            <person name="Hasami M.H."/>
            <person name="Devisetty U.K."/>
            <person name="Aguiy J.C."/>
        </authorList>
    </citation>
    <scope>NUCLEOTIDE SEQUENCE [LARGE SCALE GENOMIC DNA]</scope>
    <source>
        <strain evidence="2">JCA_2017</strain>
    </source>
</reference>
<comment type="caution">
    <text evidence="2">The sequence shown here is derived from an EMBL/GenBank/DDBJ whole genome shotgun (WGS) entry which is preliminary data.</text>
</comment>
<dbReference type="Proteomes" id="UP000257109">
    <property type="component" value="Unassembled WGS sequence"/>
</dbReference>
<accession>A0A371HAF1</accession>
<keyword evidence="3" id="KW-1185">Reference proteome</keyword>
<dbReference type="EMBL" id="QJKJ01003157">
    <property type="protein sequence ID" value="RDX99716.1"/>
    <property type="molecule type" value="Genomic_DNA"/>
</dbReference>
<feature type="non-terminal residue" evidence="2">
    <location>
        <position position="1"/>
    </location>
</feature>
<proteinExistence type="predicted"/>
<name>A0A371HAF1_MUCPR</name>
<organism evidence="2 3">
    <name type="scientific">Mucuna pruriens</name>
    <name type="common">Velvet bean</name>
    <name type="synonym">Dolichos pruriens</name>
    <dbReference type="NCBI Taxonomy" id="157652"/>
    <lineage>
        <taxon>Eukaryota</taxon>
        <taxon>Viridiplantae</taxon>
        <taxon>Streptophyta</taxon>
        <taxon>Embryophyta</taxon>
        <taxon>Tracheophyta</taxon>
        <taxon>Spermatophyta</taxon>
        <taxon>Magnoliopsida</taxon>
        <taxon>eudicotyledons</taxon>
        <taxon>Gunneridae</taxon>
        <taxon>Pentapetalae</taxon>
        <taxon>rosids</taxon>
        <taxon>fabids</taxon>
        <taxon>Fabales</taxon>
        <taxon>Fabaceae</taxon>
        <taxon>Papilionoideae</taxon>
        <taxon>50 kb inversion clade</taxon>
        <taxon>NPAAA clade</taxon>
        <taxon>indigoferoid/millettioid clade</taxon>
        <taxon>Phaseoleae</taxon>
        <taxon>Mucuna</taxon>
    </lineage>
</organism>
<dbReference type="OrthoDB" id="1734798at2759"/>
<gene>
    <name evidence="2" type="ORF">CR513_17200</name>
</gene>
<dbReference type="AlphaFoldDB" id="A0A371HAF1"/>
<evidence type="ECO:0000313" key="2">
    <source>
        <dbReference type="EMBL" id="RDX99716.1"/>
    </source>
</evidence>
<feature type="compositionally biased region" description="Basic residues" evidence="1">
    <location>
        <begin position="1"/>
        <end position="10"/>
    </location>
</feature>
<feature type="region of interest" description="Disordered" evidence="1">
    <location>
        <begin position="1"/>
        <end position="22"/>
    </location>
</feature>
<protein>
    <submittedName>
        <fullName evidence="2">Uncharacterized protein</fullName>
    </submittedName>
</protein>